<dbReference type="Proteomes" id="UP000078542">
    <property type="component" value="Unassembled WGS sequence"/>
</dbReference>
<evidence type="ECO:0000256" key="1">
    <source>
        <dbReference type="SAM" id="MobiDB-lite"/>
    </source>
</evidence>
<name>A0A151ID20_9HYME</name>
<proteinExistence type="predicted"/>
<evidence type="ECO:0000313" key="3">
    <source>
        <dbReference type="Proteomes" id="UP000078542"/>
    </source>
</evidence>
<feature type="non-terminal residue" evidence="2">
    <location>
        <position position="1"/>
    </location>
</feature>
<sequence length="82" mass="9090">IHADRARRKAGRAEGRARSGTREPRKRREGNEEEKGGSPRVERKQMSSGQPQLRSGSFEALRCPAVPSSFKDRSSILTVATL</sequence>
<reference evidence="2 3" key="1">
    <citation type="submission" date="2016-03" db="EMBL/GenBank/DDBJ databases">
        <title>Cyphomyrmex costatus WGS genome.</title>
        <authorList>
            <person name="Nygaard S."/>
            <person name="Hu H."/>
            <person name="Boomsma J."/>
            <person name="Zhang G."/>
        </authorList>
    </citation>
    <scope>NUCLEOTIDE SEQUENCE [LARGE SCALE GENOMIC DNA]</scope>
    <source>
        <strain evidence="2">MS0001</strain>
        <tissue evidence="2">Whole body</tissue>
    </source>
</reference>
<dbReference type="AlphaFoldDB" id="A0A151ID20"/>
<feature type="compositionally biased region" description="Polar residues" evidence="1">
    <location>
        <begin position="46"/>
        <end position="55"/>
    </location>
</feature>
<feature type="compositionally biased region" description="Basic residues" evidence="1">
    <location>
        <begin position="1"/>
        <end position="10"/>
    </location>
</feature>
<feature type="compositionally biased region" description="Basic and acidic residues" evidence="1">
    <location>
        <begin position="29"/>
        <end position="45"/>
    </location>
</feature>
<feature type="compositionally biased region" description="Basic and acidic residues" evidence="1">
    <location>
        <begin position="11"/>
        <end position="23"/>
    </location>
</feature>
<protein>
    <submittedName>
        <fullName evidence="2">Uncharacterized protein</fullName>
    </submittedName>
</protein>
<dbReference type="EMBL" id="KQ977995">
    <property type="protein sequence ID" value="KYM98270.1"/>
    <property type="molecule type" value="Genomic_DNA"/>
</dbReference>
<gene>
    <name evidence="2" type="ORF">ALC62_11035</name>
</gene>
<organism evidence="2 3">
    <name type="scientific">Cyphomyrmex costatus</name>
    <dbReference type="NCBI Taxonomy" id="456900"/>
    <lineage>
        <taxon>Eukaryota</taxon>
        <taxon>Metazoa</taxon>
        <taxon>Ecdysozoa</taxon>
        <taxon>Arthropoda</taxon>
        <taxon>Hexapoda</taxon>
        <taxon>Insecta</taxon>
        <taxon>Pterygota</taxon>
        <taxon>Neoptera</taxon>
        <taxon>Endopterygota</taxon>
        <taxon>Hymenoptera</taxon>
        <taxon>Apocrita</taxon>
        <taxon>Aculeata</taxon>
        <taxon>Formicoidea</taxon>
        <taxon>Formicidae</taxon>
        <taxon>Myrmicinae</taxon>
        <taxon>Cyphomyrmex</taxon>
    </lineage>
</organism>
<feature type="region of interest" description="Disordered" evidence="1">
    <location>
        <begin position="1"/>
        <end position="60"/>
    </location>
</feature>
<keyword evidence="3" id="KW-1185">Reference proteome</keyword>
<accession>A0A151ID20</accession>
<evidence type="ECO:0000313" key="2">
    <source>
        <dbReference type="EMBL" id="KYM98270.1"/>
    </source>
</evidence>